<protein>
    <submittedName>
        <fullName evidence="2">LacI family transcriptional regulator</fullName>
    </submittedName>
</protein>
<feature type="domain" description="Periplasmic binding protein/LacI sugar binding" evidence="1">
    <location>
        <begin position="3"/>
        <end position="189"/>
    </location>
</feature>
<name>A0A6B0Y2M3_9RHOB</name>
<sequence>MAVVVHDISDPKNGAVLRGAQQETARQGMAVLLGDASTGTESNARLARMIRGGGVDGLILQGAGENSDSQIAAAVRKAVPIVLLHADMEIDARLVCLPDKEAALLATGHLRDLGHQCIGCLATESGLTCTDARLSGWRQATGTDADDSLIVHASPNATQGELGMQEPPERRSGITAVVCFNVVSAVCALRQI</sequence>
<dbReference type="EMBL" id="VXRY01000383">
    <property type="protein sequence ID" value="MXY34327.1"/>
    <property type="molecule type" value="Genomic_DNA"/>
</dbReference>
<comment type="caution">
    <text evidence="2">The sequence shown here is derived from an EMBL/GenBank/DDBJ whole genome shotgun (WGS) entry which is preliminary data.</text>
</comment>
<dbReference type="Gene3D" id="3.40.50.2300">
    <property type="match status" value="2"/>
</dbReference>
<dbReference type="CDD" id="cd06267">
    <property type="entry name" value="PBP1_LacI_sugar_binding-like"/>
    <property type="match status" value="1"/>
</dbReference>
<organism evidence="2">
    <name type="scientific">Boseongicola sp. SB0664_bin_43</name>
    <dbReference type="NCBI Taxonomy" id="2604844"/>
    <lineage>
        <taxon>Bacteria</taxon>
        <taxon>Pseudomonadati</taxon>
        <taxon>Pseudomonadota</taxon>
        <taxon>Alphaproteobacteria</taxon>
        <taxon>Rhodobacterales</taxon>
        <taxon>Paracoccaceae</taxon>
        <taxon>Boseongicola</taxon>
    </lineage>
</organism>
<dbReference type="InterPro" id="IPR028082">
    <property type="entry name" value="Peripla_BP_I"/>
</dbReference>
<dbReference type="SUPFAM" id="SSF53822">
    <property type="entry name" value="Periplasmic binding protein-like I"/>
    <property type="match status" value="1"/>
</dbReference>
<dbReference type="GO" id="GO:0003700">
    <property type="term" value="F:DNA-binding transcription factor activity"/>
    <property type="evidence" value="ECO:0007669"/>
    <property type="project" value="TreeGrafter"/>
</dbReference>
<evidence type="ECO:0000259" key="1">
    <source>
        <dbReference type="Pfam" id="PF00532"/>
    </source>
</evidence>
<gene>
    <name evidence="2" type="ORF">F4Y60_09615</name>
</gene>
<dbReference type="InterPro" id="IPR001761">
    <property type="entry name" value="Peripla_BP/Lac1_sug-bd_dom"/>
</dbReference>
<dbReference type="AlphaFoldDB" id="A0A6B0Y2M3"/>
<evidence type="ECO:0000313" key="2">
    <source>
        <dbReference type="EMBL" id="MXY34327.1"/>
    </source>
</evidence>
<proteinExistence type="predicted"/>
<accession>A0A6B0Y2M3</accession>
<dbReference type="PANTHER" id="PTHR30146">
    <property type="entry name" value="LACI-RELATED TRANSCRIPTIONAL REPRESSOR"/>
    <property type="match status" value="1"/>
</dbReference>
<reference evidence="2" key="1">
    <citation type="submission" date="2019-09" db="EMBL/GenBank/DDBJ databases">
        <title>Characterisation of the sponge microbiome using genome-centric metagenomics.</title>
        <authorList>
            <person name="Engelberts J.P."/>
            <person name="Robbins S.J."/>
            <person name="De Goeij J.M."/>
            <person name="Aranda M."/>
            <person name="Bell S.C."/>
            <person name="Webster N.S."/>
        </authorList>
    </citation>
    <scope>NUCLEOTIDE SEQUENCE</scope>
    <source>
        <strain evidence="2">SB0664_bin_43</strain>
    </source>
</reference>
<dbReference type="GO" id="GO:0000976">
    <property type="term" value="F:transcription cis-regulatory region binding"/>
    <property type="evidence" value="ECO:0007669"/>
    <property type="project" value="TreeGrafter"/>
</dbReference>
<dbReference type="Pfam" id="PF00532">
    <property type="entry name" value="Peripla_BP_1"/>
    <property type="match status" value="1"/>
</dbReference>
<dbReference type="PANTHER" id="PTHR30146:SF138">
    <property type="entry name" value="TRANSCRIPTIONAL REGULATORY PROTEIN"/>
    <property type="match status" value="1"/>
</dbReference>